<dbReference type="PANTHER" id="PTHR43343:SF3">
    <property type="entry name" value="PROTEASE DO-LIKE 8, CHLOROPLASTIC"/>
    <property type="match status" value="1"/>
</dbReference>
<reference evidence="8" key="1">
    <citation type="submission" date="2023-06" db="EMBL/GenBank/DDBJ databases">
        <title>Identification and characterization of horizontal gene transfer across gut microbiota members of farm animals based on homology search.</title>
        <authorList>
            <person name="Zeman M."/>
            <person name="Kubasova T."/>
            <person name="Jahodarova E."/>
            <person name="Nykrynova M."/>
            <person name="Rychlik I."/>
        </authorList>
    </citation>
    <scope>NUCLEOTIDE SEQUENCE [LARGE SCALE GENOMIC DNA]</scope>
    <source>
        <strain evidence="8">ET39</strain>
    </source>
</reference>
<reference evidence="7 8" key="3">
    <citation type="submission" date="2023-06" db="EMBL/GenBank/DDBJ databases">
        <authorList>
            <person name="Zeman M."/>
            <person name="Kubasova T."/>
            <person name="Jahodarova E."/>
            <person name="Nykrynova M."/>
            <person name="Rychlik I."/>
        </authorList>
    </citation>
    <scope>NUCLEOTIDE SEQUENCE [LARGE SCALE GENOMIC DNA]</scope>
    <source>
        <strain evidence="7 8">ET39</strain>
    </source>
</reference>
<keyword evidence="2" id="KW-0645">Protease</keyword>
<feature type="transmembrane region" description="Helical" evidence="5">
    <location>
        <begin position="37"/>
        <end position="60"/>
    </location>
</feature>
<proteinExistence type="inferred from homology"/>
<dbReference type="InterPro" id="IPR009003">
    <property type="entry name" value="Peptidase_S1_PA"/>
</dbReference>
<comment type="caution">
    <text evidence="7">The sequence shown here is derived from an EMBL/GenBank/DDBJ whole genome shotgun (WGS) entry which is preliminary data.</text>
</comment>
<reference evidence="7 8" key="2">
    <citation type="submission" date="2023-06" db="EMBL/GenBank/DDBJ databases">
        <title>Identification and characterization of horizontal gene transfer across gut microbiota members of farm animals based on homology search.</title>
        <authorList>
            <person name="Schwarzerova J."/>
            <person name="Nykrynova M."/>
            <person name="Jureckova K."/>
            <person name="Cejkova D."/>
            <person name="Rychlik I."/>
        </authorList>
    </citation>
    <scope>NUCLEOTIDE SEQUENCE [LARGE SCALE GENOMIC DNA]</scope>
    <source>
        <strain evidence="7 8">ET39</strain>
    </source>
</reference>
<dbReference type="Gene3D" id="2.30.42.10">
    <property type="match status" value="1"/>
</dbReference>
<feature type="region of interest" description="Disordered" evidence="4">
    <location>
        <begin position="1"/>
        <end position="25"/>
    </location>
</feature>
<dbReference type="InterPro" id="IPR001478">
    <property type="entry name" value="PDZ"/>
</dbReference>
<dbReference type="SMART" id="SM00228">
    <property type="entry name" value="PDZ"/>
    <property type="match status" value="1"/>
</dbReference>
<evidence type="ECO:0000256" key="5">
    <source>
        <dbReference type="SAM" id="Phobius"/>
    </source>
</evidence>
<keyword evidence="5" id="KW-1133">Transmembrane helix</keyword>
<evidence type="ECO:0000256" key="2">
    <source>
        <dbReference type="ARBA" id="ARBA00022670"/>
    </source>
</evidence>
<name>A0ABT7UDN9_9FIRM</name>
<dbReference type="PROSITE" id="PS50106">
    <property type="entry name" value="PDZ"/>
    <property type="match status" value="1"/>
</dbReference>
<evidence type="ECO:0000313" key="7">
    <source>
        <dbReference type="EMBL" id="MDM8157746.1"/>
    </source>
</evidence>
<dbReference type="InterPro" id="IPR001940">
    <property type="entry name" value="Peptidase_S1C"/>
</dbReference>
<evidence type="ECO:0000256" key="3">
    <source>
        <dbReference type="ARBA" id="ARBA00022801"/>
    </source>
</evidence>
<keyword evidence="8" id="KW-1185">Reference proteome</keyword>
<protein>
    <submittedName>
        <fullName evidence="7">Trypsin-like peptidase domain-containing protein</fullName>
    </submittedName>
</protein>
<dbReference type="RefSeq" id="WP_289608190.1">
    <property type="nucleotide sequence ID" value="NZ_JAUDCG010000042.1"/>
</dbReference>
<dbReference type="Pfam" id="PF13365">
    <property type="entry name" value="Trypsin_2"/>
    <property type="match status" value="1"/>
</dbReference>
<dbReference type="SUPFAM" id="SSF50494">
    <property type="entry name" value="Trypsin-like serine proteases"/>
    <property type="match status" value="1"/>
</dbReference>
<dbReference type="InterPro" id="IPR051201">
    <property type="entry name" value="Chloro_Bact_Ser_Proteases"/>
</dbReference>
<evidence type="ECO:0000256" key="1">
    <source>
        <dbReference type="ARBA" id="ARBA00010541"/>
    </source>
</evidence>
<dbReference type="Gene3D" id="2.40.10.10">
    <property type="entry name" value="Trypsin-like serine proteases"/>
    <property type="match status" value="2"/>
</dbReference>
<keyword evidence="5" id="KW-0812">Transmembrane</keyword>
<dbReference type="Pfam" id="PF13180">
    <property type="entry name" value="PDZ_2"/>
    <property type="match status" value="1"/>
</dbReference>
<dbReference type="PRINTS" id="PR00834">
    <property type="entry name" value="PROTEASES2C"/>
</dbReference>
<evidence type="ECO:0000259" key="6">
    <source>
        <dbReference type="PROSITE" id="PS50106"/>
    </source>
</evidence>
<feature type="domain" description="PDZ" evidence="6">
    <location>
        <begin position="285"/>
        <end position="377"/>
    </location>
</feature>
<dbReference type="Proteomes" id="UP001529340">
    <property type="component" value="Unassembled WGS sequence"/>
</dbReference>
<gene>
    <name evidence="7" type="ORF">QUV96_08855</name>
</gene>
<accession>A0ABT7UDN9</accession>
<dbReference type="InterPro" id="IPR043504">
    <property type="entry name" value="Peptidase_S1_PA_chymotrypsin"/>
</dbReference>
<organism evidence="7 8">
    <name type="scientific">Amedibacillus dolichus</name>
    <dbReference type="NCBI Taxonomy" id="31971"/>
    <lineage>
        <taxon>Bacteria</taxon>
        <taxon>Bacillati</taxon>
        <taxon>Bacillota</taxon>
        <taxon>Erysipelotrichia</taxon>
        <taxon>Erysipelotrichales</taxon>
        <taxon>Erysipelotrichaceae</taxon>
        <taxon>Amedibacillus</taxon>
    </lineage>
</organism>
<dbReference type="EMBL" id="JAUDCG010000042">
    <property type="protein sequence ID" value="MDM8157746.1"/>
    <property type="molecule type" value="Genomic_DNA"/>
</dbReference>
<sequence length="386" mass="39937">MNEDNRLSENEFQEAPQPSPEKPKRAKRVVQLTWGKLTAIIACCLVLSIGCGIGGAYLIARTNPSSVIYQDTSKIVSTGSQDSSTIKSVVEQCANSVVEIQTESVTNGSNPFQQYVSSGAGSGVILTQDGYIVTNHHVIEDANTITVRTRSGDEYTASLVGSDEQSDLAVLKIDAAGLTPAVLGDSTTLEVGDLAIAIGNPLGELGGSVTSGIISALDREMTIDGQTMTLLQTDAAVNPGNSGGGLFNANGDLIGIVNAKSSGENVEGIGFAIPISTATDIIDELIANGEVTSRPTLGVSLYNVEDEMTASQLGVDSTGVYIVQIVDGGAADNAGLRSGDRIVSVDGSEVSSASDVRAALNKHKIGESISITVERNGQTQDFDVAL</sequence>
<dbReference type="InterPro" id="IPR036034">
    <property type="entry name" value="PDZ_sf"/>
</dbReference>
<comment type="similarity">
    <text evidence="1">Belongs to the peptidase S1C family.</text>
</comment>
<evidence type="ECO:0000313" key="8">
    <source>
        <dbReference type="Proteomes" id="UP001529340"/>
    </source>
</evidence>
<dbReference type="SUPFAM" id="SSF50156">
    <property type="entry name" value="PDZ domain-like"/>
    <property type="match status" value="1"/>
</dbReference>
<keyword evidence="3" id="KW-0378">Hydrolase</keyword>
<dbReference type="PANTHER" id="PTHR43343">
    <property type="entry name" value="PEPTIDASE S12"/>
    <property type="match status" value="1"/>
</dbReference>
<evidence type="ECO:0000256" key="4">
    <source>
        <dbReference type="SAM" id="MobiDB-lite"/>
    </source>
</evidence>
<keyword evidence="5" id="KW-0472">Membrane</keyword>